<dbReference type="AlphaFoldDB" id="C7Q0D9"/>
<evidence type="ECO:0000313" key="1">
    <source>
        <dbReference type="EMBL" id="ACU77472.1"/>
    </source>
</evidence>
<dbReference type="STRING" id="479433.Caci_8656"/>
<accession>C7Q0D9</accession>
<dbReference type="Proteomes" id="UP000000851">
    <property type="component" value="Chromosome"/>
</dbReference>
<dbReference type="HOGENOM" id="CLU_1666235_0_0_11"/>
<organism evidence="1 2">
    <name type="scientific">Catenulispora acidiphila (strain DSM 44928 / JCM 14897 / NBRC 102108 / NRRL B-24433 / ID139908)</name>
    <dbReference type="NCBI Taxonomy" id="479433"/>
    <lineage>
        <taxon>Bacteria</taxon>
        <taxon>Bacillati</taxon>
        <taxon>Actinomycetota</taxon>
        <taxon>Actinomycetes</taxon>
        <taxon>Catenulisporales</taxon>
        <taxon>Catenulisporaceae</taxon>
        <taxon>Catenulispora</taxon>
    </lineage>
</organism>
<dbReference type="NCBIfam" id="NF040657">
    <property type="entry name" value="immun_SitI3"/>
    <property type="match status" value="1"/>
</dbReference>
<dbReference type="InterPro" id="IPR049799">
    <property type="entry name" value="SitI3-like"/>
</dbReference>
<protein>
    <submittedName>
        <fullName evidence="1">Uncharacterized protein</fullName>
    </submittedName>
</protein>
<name>C7Q0D9_CATAD</name>
<dbReference type="RefSeq" id="WP_015797196.1">
    <property type="nucleotide sequence ID" value="NC_013131.1"/>
</dbReference>
<gene>
    <name evidence="1" type="ordered locus">Caci_8656</name>
</gene>
<dbReference type="EMBL" id="CP001700">
    <property type="protein sequence ID" value="ACU77472.1"/>
    <property type="molecule type" value="Genomic_DNA"/>
</dbReference>
<dbReference type="eggNOG" id="ENOG5033AG8">
    <property type="taxonomic scope" value="Bacteria"/>
</dbReference>
<dbReference type="InParanoid" id="C7Q0D9"/>
<dbReference type="OrthoDB" id="3827759at2"/>
<sequence length="158" mass="17548">MAIEFTVEMRAGQTAAVVAESVVAVARELVLIDAETVAAQLLQGVVLGNGTWFRVSDSRSQAWQTVPAVLGFMPDVDLYFRLDKWTDISGQQDGLIRLALGLLEHVTGDMVLHREYETALFVRKDGVLTLNDRADLWTPERLAWVRLPHGQAFIDLDA</sequence>
<proteinExistence type="predicted"/>
<reference evidence="1 2" key="1">
    <citation type="journal article" date="2009" name="Stand. Genomic Sci.">
        <title>Complete genome sequence of Catenulispora acidiphila type strain (ID 139908).</title>
        <authorList>
            <person name="Copeland A."/>
            <person name="Lapidus A."/>
            <person name="Glavina Del Rio T."/>
            <person name="Nolan M."/>
            <person name="Lucas S."/>
            <person name="Chen F."/>
            <person name="Tice H."/>
            <person name="Cheng J.F."/>
            <person name="Bruce D."/>
            <person name="Goodwin L."/>
            <person name="Pitluck S."/>
            <person name="Mikhailova N."/>
            <person name="Pati A."/>
            <person name="Ivanova N."/>
            <person name="Mavromatis K."/>
            <person name="Chen A."/>
            <person name="Palaniappan K."/>
            <person name="Chain P."/>
            <person name="Land M."/>
            <person name="Hauser L."/>
            <person name="Chang Y.J."/>
            <person name="Jeffries C.D."/>
            <person name="Chertkov O."/>
            <person name="Brettin T."/>
            <person name="Detter J.C."/>
            <person name="Han C."/>
            <person name="Ali Z."/>
            <person name="Tindall B.J."/>
            <person name="Goker M."/>
            <person name="Bristow J."/>
            <person name="Eisen J.A."/>
            <person name="Markowitz V."/>
            <person name="Hugenholtz P."/>
            <person name="Kyrpides N.C."/>
            <person name="Klenk H.P."/>
        </authorList>
    </citation>
    <scope>NUCLEOTIDE SEQUENCE [LARGE SCALE GENOMIC DNA]</scope>
    <source>
        <strain evidence="2">DSM 44928 / JCM 14897 / NBRC 102108 / NRRL B-24433 / ID139908</strain>
    </source>
</reference>
<evidence type="ECO:0000313" key="2">
    <source>
        <dbReference type="Proteomes" id="UP000000851"/>
    </source>
</evidence>
<keyword evidence="2" id="KW-1185">Reference proteome</keyword>
<dbReference type="KEGG" id="cai:Caci_8656"/>